<dbReference type="OrthoDB" id="9805006at2"/>
<dbReference type="GO" id="GO:0006412">
    <property type="term" value="P:translation"/>
    <property type="evidence" value="ECO:0007669"/>
    <property type="project" value="TreeGrafter"/>
</dbReference>
<dbReference type="InterPro" id="IPR003728">
    <property type="entry name" value="Ribosome_maturation_RimP"/>
</dbReference>
<dbReference type="InterPro" id="IPR035956">
    <property type="entry name" value="RimP_N_sf"/>
</dbReference>
<dbReference type="Pfam" id="PF17384">
    <property type="entry name" value="DUF150_C"/>
    <property type="match status" value="1"/>
</dbReference>
<feature type="domain" description="Ribosome maturation factor RimP C-terminal" evidence="6">
    <location>
        <begin position="107"/>
        <end position="167"/>
    </location>
</feature>
<evidence type="ECO:0000256" key="1">
    <source>
        <dbReference type="ARBA" id="ARBA00022490"/>
    </source>
</evidence>
<dbReference type="EMBL" id="QETB01000005">
    <property type="protein sequence ID" value="PWF25757.1"/>
    <property type="molecule type" value="Genomic_DNA"/>
</dbReference>
<comment type="subcellular location">
    <subcellularLocation>
        <location evidence="3">Cytoplasm</location>
    </subcellularLocation>
</comment>
<dbReference type="InterPro" id="IPR036847">
    <property type="entry name" value="RimP_C_sf"/>
</dbReference>
<evidence type="ECO:0000259" key="5">
    <source>
        <dbReference type="Pfam" id="PF02576"/>
    </source>
</evidence>
<reference evidence="8" key="1">
    <citation type="submission" date="2018-05" db="EMBL/GenBank/DDBJ databases">
        <authorList>
            <person name="Li Y."/>
        </authorList>
    </citation>
    <scope>NUCLEOTIDE SEQUENCE [LARGE SCALE GENOMIC DNA]</scope>
    <source>
        <strain evidence="8">sk1b4</strain>
    </source>
</reference>
<feature type="compositionally biased region" description="Basic residues" evidence="4">
    <location>
        <begin position="1"/>
        <end position="14"/>
    </location>
</feature>
<comment type="caution">
    <text evidence="7">The sequence shown here is derived from an EMBL/GenBank/DDBJ whole genome shotgun (WGS) entry which is preliminary data.</text>
</comment>
<dbReference type="Pfam" id="PF02576">
    <property type="entry name" value="RimP_N"/>
    <property type="match status" value="1"/>
</dbReference>
<name>A0A2V1K8C3_9ACTO</name>
<gene>
    <name evidence="3" type="primary">rimP</name>
    <name evidence="7" type="ORF">DD236_09975</name>
</gene>
<evidence type="ECO:0000256" key="3">
    <source>
        <dbReference type="HAMAP-Rule" id="MF_01077"/>
    </source>
</evidence>
<dbReference type="SUPFAM" id="SSF75420">
    <property type="entry name" value="YhbC-like, N-terminal domain"/>
    <property type="match status" value="1"/>
</dbReference>
<dbReference type="PANTHER" id="PTHR33867:SF1">
    <property type="entry name" value="RIBOSOME MATURATION FACTOR RIMP"/>
    <property type="match status" value="1"/>
</dbReference>
<dbReference type="Gene3D" id="3.30.300.70">
    <property type="entry name" value="RimP-like superfamily, N-terminal"/>
    <property type="match status" value="1"/>
</dbReference>
<organism evidence="7 8">
    <name type="scientific">Ancrocorticia populi</name>
    <dbReference type="NCBI Taxonomy" id="2175228"/>
    <lineage>
        <taxon>Bacteria</taxon>
        <taxon>Bacillati</taxon>
        <taxon>Actinomycetota</taxon>
        <taxon>Actinomycetes</taxon>
        <taxon>Actinomycetales</taxon>
        <taxon>Actinomycetaceae</taxon>
        <taxon>Ancrocorticia</taxon>
    </lineage>
</organism>
<comment type="similarity">
    <text evidence="3">Belongs to the RimP family.</text>
</comment>
<dbReference type="GO" id="GO:0000028">
    <property type="term" value="P:ribosomal small subunit assembly"/>
    <property type="evidence" value="ECO:0007669"/>
    <property type="project" value="TreeGrafter"/>
</dbReference>
<accession>A0A2V1K8C3</accession>
<evidence type="ECO:0000256" key="2">
    <source>
        <dbReference type="ARBA" id="ARBA00022517"/>
    </source>
</evidence>
<dbReference type="Proteomes" id="UP000245283">
    <property type="component" value="Unassembled WGS sequence"/>
</dbReference>
<dbReference type="RefSeq" id="WP_109094246.1">
    <property type="nucleotide sequence ID" value="NZ_JBQDCU010000037.1"/>
</dbReference>
<proteinExistence type="inferred from homology"/>
<comment type="function">
    <text evidence="3">Required for maturation of 30S ribosomal subunits.</text>
</comment>
<dbReference type="PANTHER" id="PTHR33867">
    <property type="entry name" value="RIBOSOME MATURATION FACTOR RIMP"/>
    <property type="match status" value="1"/>
</dbReference>
<feature type="region of interest" description="Disordered" evidence="4">
    <location>
        <begin position="1"/>
        <end position="21"/>
    </location>
</feature>
<evidence type="ECO:0000313" key="8">
    <source>
        <dbReference type="Proteomes" id="UP000245283"/>
    </source>
</evidence>
<dbReference type="SUPFAM" id="SSF74942">
    <property type="entry name" value="YhbC-like, C-terminal domain"/>
    <property type="match status" value="1"/>
</dbReference>
<feature type="domain" description="Ribosome maturation factor RimP N-terminal" evidence="5">
    <location>
        <begin position="30"/>
        <end position="104"/>
    </location>
</feature>
<dbReference type="AlphaFoldDB" id="A0A2V1K8C3"/>
<dbReference type="InterPro" id="IPR028998">
    <property type="entry name" value="RimP_C"/>
</dbReference>
<evidence type="ECO:0000259" key="6">
    <source>
        <dbReference type="Pfam" id="PF17384"/>
    </source>
</evidence>
<dbReference type="HAMAP" id="MF_01077">
    <property type="entry name" value="RimP"/>
    <property type="match status" value="1"/>
</dbReference>
<keyword evidence="2 3" id="KW-0690">Ribosome biogenesis</keyword>
<dbReference type="InterPro" id="IPR028989">
    <property type="entry name" value="RimP_N"/>
</dbReference>
<evidence type="ECO:0000313" key="7">
    <source>
        <dbReference type="EMBL" id="PWF25757.1"/>
    </source>
</evidence>
<dbReference type="GO" id="GO:0005829">
    <property type="term" value="C:cytosol"/>
    <property type="evidence" value="ECO:0007669"/>
    <property type="project" value="TreeGrafter"/>
</dbReference>
<keyword evidence="8" id="KW-1185">Reference proteome</keyword>
<evidence type="ECO:0000256" key="4">
    <source>
        <dbReference type="SAM" id="MobiDB-lite"/>
    </source>
</evidence>
<dbReference type="CDD" id="cd01734">
    <property type="entry name" value="YlxS_C"/>
    <property type="match status" value="1"/>
</dbReference>
<sequence>MAKSSQRNRKPHTDKRRDNDALSSSIAVAIEPIVTGENLYLESVKVGRAGNRAVVKIVVDLPDGPGGVDSDSLGAVSRLISARLDDVDLVEGAYTLEVSTPGADRVLTTPRHFSRSVGRLISIRGADGTAKIGRLESVEGDTLYLKGDEGTYTWALSDIESARVHVELSNSQADSED</sequence>
<protein>
    <recommendedName>
        <fullName evidence="3">Ribosome maturation factor RimP</fullName>
    </recommendedName>
</protein>
<keyword evidence="1 3" id="KW-0963">Cytoplasm</keyword>